<keyword evidence="1" id="KW-1133">Transmembrane helix</keyword>
<organism evidence="2 3">
    <name type="scientific">Rhodopseudomonas palustris</name>
    <dbReference type="NCBI Taxonomy" id="1076"/>
    <lineage>
        <taxon>Bacteria</taxon>
        <taxon>Pseudomonadati</taxon>
        <taxon>Pseudomonadota</taxon>
        <taxon>Alphaproteobacteria</taxon>
        <taxon>Hyphomicrobiales</taxon>
        <taxon>Nitrobacteraceae</taxon>
        <taxon>Rhodopseudomonas</taxon>
    </lineage>
</organism>
<evidence type="ECO:0000256" key="1">
    <source>
        <dbReference type="SAM" id="Phobius"/>
    </source>
</evidence>
<feature type="transmembrane region" description="Helical" evidence="1">
    <location>
        <begin position="43"/>
        <end position="62"/>
    </location>
</feature>
<reference evidence="2" key="1">
    <citation type="journal article" date="2022" name="Biol. Control">
        <title>In silico genomic analysis of Rhodopseudomonas palustris strains revealed potential biocontrol agents and crop yield enhancers.</title>
        <authorList>
            <person name="Surachat K."/>
            <person name="Kantachote D."/>
            <person name="Deachamag P."/>
            <person name="Wonglapsuwan M."/>
        </authorList>
    </citation>
    <scope>NUCLEOTIDE SEQUENCE</scope>
    <source>
        <strain evidence="2">TLS06</strain>
    </source>
</reference>
<gene>
    <name evidence="2" type="ORF">KQX62_20020</name>
</gene>
<name>A0AAX3DW95_RHOPL</name>
<feature type="transmembrane region" description="Helical" evidence="1">
    <location>
        <begin position="105"/>
        <end position="129"/>
    </location>
</feature>
<evidence type="ECO:0000313" key="2">
    <source>
        <dbReference type="EMBL" id="UYO38984.1"/>
    </source>
</evidence>
<dbReference type="Proteomes" id="UP001163166">
    <property type="component" value="Chromosome"/>
</dbReference>
<dbReference type="EMBL" id="CP076676">
    <property type="protein sequence ID" value="UYO38984.1"/>
    <property type="molecule type" value="Genomic_DNA"/>
</dbReference>
<accession>A0AAX3DW95</accession>
<feature type="transmembrane region" description="Helical" evidence="1">
    <location>
        <begin position="74"/>
        <end position="99"/>
    </location>
</feature>
<sequence>MDTIRHMTQLIERIGLAMAGLACGTFVAASVGHANIGVLQSEWASLVIVVAGGIGFAAASGLQYRETQRSGLDPVCLLCAIGTFLTSVMALTAVGVLVIGADPPAVWLSLLAASWIGGVVLQIAAAGVARFDDNRPPRRSILVAPAQLRDAA</sequence>
<proteinExistence type="predicted"/>
<protein>
    <submittedName>
        <fullName evidence="2">Uncharacterized protein</fullName>
    </submittedName>
</protein>
<feature type="transmembrane region" description="Helical" evidence="1">
    <location>
        <begin position="14"/>
        <end position="31"/>
    </location>
</feature>
<dbReference type="RefSeq" id="WP_264074432.1">
    <property type="nucleotide sequence ID" value="NZ_CP076676.1"/>
</dbReference>
<keyword evidence="1" id="KW-0472">Membrane</keyword>
<dbReference type="AlphaFoldDB" id="A0AAX3DW95"/>
<evidence type="ECO:0000313" key="3">
    <source>
        <dbReference type="Proteomes" id="UP001163166"/>
    </source>
</evidence>
<keyword evidence="1" id="KW-0812">Transmembrane</keyword>